<evidence type="ECO:0000313" key="3">
    <source>
        <dbReference type="EMBL" id="GAA5021895.1"/>
    </source>
</evidence>
<protein>
    <submittedName>
        <fullName evidence="3">Glycosyltransferase</fullName>
    </submittedName>
</protein>
<dbReference type="InterPro" id="IPR007235">
    <property type="entry name" value="Glyco_trans_28_C"/>
</dbReference>
<organism evidence="3 4">
    <name type="scientific">Terrabacter aeriphilus</name>
    <dbReference type="NCBI Taxonomy" id="515662"/>
    <lineage>
        <taxon>Bacteria</taxon>
        <taxon>Bacillati</taxon>
        <taxon>Actinomycetota</taxon>
        <taxon>Actinomycetes</taxon>
        <taxon>Micrococcales</taxon>
        <taxon>Intrasporangiaceae</taxon>
        <taxon>Terrabacter</taxon>
    </lineage>
</organism>
<proteinExistence type="predicted"/>
<evidence type="ECO:0000256" key="1">
    <source>
        <dbReference type="SAM" id="MobiDB-lite"/>
    </source>
</evidence>
<dbReference type="Pfam" id="PF04101">
    <property type="entry name" value="Glyco_tran_28_C"/>
    <property type="match status" value="1"/>
</dbReference>
<reference evidence="4" key="1">
    <citation type="journal article" date="2019" name="Int. J. Syst. Evol. Microbiol.">
        <title>The Global Catalogue of Microorganisms (GCM) 10K type strain sequencing project: providing services to taxonomists for standard genome sequencing and annotation.</title>
        <authorList>
            <consortium name="The Broad Institute Genomics Platform"/>
            <consortium name="The Broad Institute Genome Sequencing Center for Infectious Disease"/>
            <person name="Wu L."/>
            <person name="Ma J."/>
        </authorList>
    </citation>
    <scope>NUCLEOTIDE SEQUENCE [LARGE SCALE GENOMIC DNA]</scope>
    <source>
        <strain evidence="4">JCM 17687</strain>
    </source>
</reference>
<feature type="compositionally biased region" description="Basic and acidic residues" evidence="1">
    <location>
        <begin position="295"/>
        <end position="309"/>
    </location>
</feature>
<evidence type="ECO:0000313" key="4">
    <source>
        <dbReference type="Proteomes" id="UP001500427"/>
    </source>
</evidence>
<dbReference type="PANTHER" id="PTHR21015">
    <property type="entry name" value="UDP-N-ACETYLGLUCOSAMINE--N-ACETYLMURAMYL-(PENTAPEPTIDE) PYROPHOSPHORYL-UNDECAPRENOL N-ACETYLGLUCOSAMINE TRANSFERASE 1"/>
    <property type="match status" value="1"/>
</dbReference>
<dbReference type="EMBL" id="BAABIW010000009">
    <property type="protein sequence ID" value="GAA5021895.1"/>
    <property type="molecule type" value="Genomic_DNA"/>
</dbReference>
<keyword evidence="4" id="KW-1185">Reference proteome</keyword>
<comment type="caution">
    <text evidence="3">The sequence shown here is derived from an EMBL/GenBank/DDBJ whole genome shotgun (WGS) entry which is preliminary data.</text>
</comment>
<sequence length="331" mass="35481">MRLRHHMASLGAVEWATFDDPQSRSLLAGETVHHVRYIAPRDLAATLSVGRDALRIVRRGRFDLVVSTGSAIAVPFLGAARALGRTSHYVESAARSQGPSVTGRIVSRIPGVRLHTQYSGWSGRRWQPGVSLFDAYVAEDVSEPRSRARRVVVTLGTMRTYEFRSAVDALLATLPEVLAPDAEVLWQVGCTDVSDLPIVARSSVPADEMRQAVETADLVIAHAGVGSALSALDAGLCPVLLPRRAARGEHVDDHQLYIAQALADRSIAVSCGSEELTVEHLSRAMRTAVRSRPQAGRERASTRAGRVAEGEDVVGPAGEACDENMGLGGVE</sequence>
<dbReference type="PANTHER" id="PTHR21015:SF22">
    <property type="entry name" value="GLYCOSYLTRANSFERASE"/>
    <property type="match status" value="1"/>
</dbReference>
<dbReference type="SUPFAM" id="SSF53756">
    <property type="entry name" value="UDP-Glycosyltransferase/glycogen phosphorylase"/>
    <property type="match status" value="1"/>
</dbReference>
<feature type="region of interest" description="Disordered" evidence="1">
    <location>
        <begin position="288"/>
        <end position="331"/>
    </location>
</feature>
<evidence type="ECO:0000259" key="2">
    <source>
        <dbReference type="Pfam" id="PF04101"/>
    </source>
</evidence>
<dbReference type="Gene3D" id="3.40.50.2000">
    <property type="entry name" value="Glycogen Phosphorylase B"/>
    <property type="match status" value="2"/>
</dbReference>
<accession>A0ABP9J6S0</accession>
<dbReference type="Proteomes" id="UP001500427">
    <property type="component" value="Unassembled WGS sequence"/>
</dbReference>
<gene>
    <name evidence="3" type="ORF">GCM10023258_11680</name>
</gene>
<feature type="domain" description="Glycosyl transferase family 28 C-terminal" evidence="2">
    <location>
        <begin position="151"/>
        <end position="288"/>
    </location>
</feature>
<name>A0ABP9J6S0_9MICO</name>